<dbReference type="EMBL" id="JBJKFK010000696">
    <property type="protein sequence ID" value="KAL3315658.1"/>
    <property type="molecule type" value="Genomic_DNA"/>
</dbReference>
<reference evidence="1 2" key="1">
    <citation type="submission" date="2024-11" db="EMBL/GenBank/DDBJ databases">
        <title>Adaptive evolution of stress response genes in parasites aligns with host niche diversity.</title>
        <authorList>
            <person name="Hahn C."/>
            <person name="Resl P."/>
        </authorList>
    </citation>
    <scope>NUCLEOTIDE SEQUENCE [LARGE SCALE GENOMIC DNA]</scope>
    <source>
        <strain evidence="1">EGGRZ-B1_66</strain>
        <tissue evidence="1">Body</tissue>
    </source>
</reference>
<protein>
    <submittedName>
        <fullName evidence="1">Uncharacterized protein</fullName>
    </submittedName>
</protein>
<dbReference type="AlphaFoldDB" id="A0ABD2Q8D8"/>
<evidence type="ECO:0000313" key="1">
    <source>
        <dbReference type="EMBL" id="KAL3315658.1"/>
    </source>
</evidence>
<organism evidence="1 2">
    <name type="scientific">Cichlidogyrus casuarinus</name>
    <dbReference type="NCBI Taxonomy" id="1844966"/>
    <lineage>
        <taxon>Eukaryota</taxon>
        <taxon>Metazoa</taxon>
        <taxon>Spiralia</taxon>
        <taxon>Lophotrochozoa</taxon>
        <taxon>Platyhelminthes</taxon>
        <taxon>Monogenea</taxon>
        <taxon>Monopisthocotylea</taxon>
        <taxon>Dactylogyridea</taxon>
        <taxon>Ancyrocephalidae</taxon>
        <taxon>Cichlidogyrus</taxon>
    </lineage>
</organism>
<dbReference type="Proteomes" id="UP001626550">
    <property type="component" value="Unassembled WGS sequence"/>
</dbReference>
<name>A0ABD2Q8D8_9PLAT</name>
<proteinExistence type="predicted"/>
<sequence>MYEETVTTSPAMPPAHYVELEASGNPVSVSEEPDYEVTHWPAGTNSTTVGINKTKVILSNVTPQPCSTIRQRLPANVAQSNRMLRLLNQQSPQLSASHTPKVVLSAGPRRTPLSLYHAGGSVVPSTQSSIAQTPVSAQKPNKTLVHKYHSFRRILPKSPDGKAQHHLPTLASMRSTTGLAIQVPQTVSIQVFPMGKFI</sequence>
<evidence type="ECO:0000313" key="2">
    <source>
        <dbReference type="Proteomes" id="UP001626550"/>
    </source>
</evidence>
<gene>
    <name evidence="1" type="ORF">Ciccas_005711</name>
</gene>
<comment type="caution">
    <text evidence="1">The sequence shown here is derived from an EMBL/GenBank/DDBJ whole genome shotgun (WGS) entry which is preliminary data.</text>
</comment>
<keyword evidence="2" id="KW-1185">Reference proteome</keyword>
<accession>A0ABD2Q8D8</accession>